<evidence type="ECO:0008006" key="3">
    <source>
        <dbReference type="Google" id="ProtNLM"/>
    </source>
</evidence>
<sequence length="108" mass="12780">MERSVETVEMKNKVESEISNMKEDKKEQILQNFNHFKGFLAEKVEKGENLGLNDEQLAKTTEFIANYLSRHEEPRNREQYLLQELWDSGSKEEQHSLAHMLLKMVRQA</sequence>
<dbReference type="HOGENOM" id="CLU_171794_0_0_9"/>
<dbReference type="InterPro" id="IPR038292">
    <property type="entry name" value="YmfJ/YflH_sf"/>
</dbReference>
<accession>F9DSB3</accession>
<proteinExistence type="predicted"/>
<organism evidence="1 2">
    <name type="scientific">Sporosarcina newyorkensis 2681</name>
    <dbReference type="NCBI Taxonomy" id="1027292"/>
    <lineage>
        <taxon>Bacteria</taxon>
        <taxon>Bacillati</taxon>
        <taxon>Bacillota</taxon>
        <taxon>Bacilli</taxon>
        <taxon>Bacillales</taxon>
        <taxon>Caryophanaceae</taxon>
        <taxon>Sporosarcina</taxon>
    </lineage>
</organism>
<dbReference type="RefSeq" id="WP_009766560.1">
    <property type="nucleotide sequence ID" value="NZ_GL982997.1"/>
</dbReference>
<dbReference type="eggNOG" id="ENOG5032TWU">
    <property type="taxonomic scope" value="Bacteria"/>
</dbReference>
<dbReference type="InterPro" id="IPR021637">
    <property type="entry name" value="DUF3243"/>
</dbReference>
<dbReference type="EMBL" id="AFPZ01000047">
    <property type="protein sequence ID" value="EGQ26250.1"/>
    <property type="molecule type" value="Genomic_DNA"/>
</dbReference>
<name>F9DSB3_9BACL</name>
<dbReference type="Pfam" id="PF11588">
    <property type="entry name" value="DUF3243"/>
    <property type="match status" value="1"/>
</dbReference>
<comment type="caution">
    <text evidence="1">The sequence shown here is derived from an EMBL/GenBank/DDBJ whole genome shotgun (WGS) entry which is preliminary data.</text>
</comment>
<dbReference type="Gene3D" id="1.10.760.20">
    <property type="entry name" value="Protein of unknown function DUF3243"/>
    <property type="match status" value="1"/>
</dbReference>
<dbReference type="Proteomes" id="UP000005316">
    <property type="component" value="Unassembled WGS sequence"/>
</dbReference>
<dbReference type="STRING" id="759851.SAMN04244570_2169"/>
<dbReference type="OrthoDB" id="2418090at2"/>
<reference evidence="1 2" key="1">
    <citation type="submission" date="2011-04" db="EMBL/GenBank/DDBJ databases">
        <authorList>
            <person name="Muzny D."/>
            <person name="Qin X."/>
            <person name="Deng J."/>
            <person name="Jiang H."/>
            <person name="Liu Y."/>
            <person name="Qu J."/>
            <person name="Song X.-Z."/>
            <person name="Zhang L."/>
            <person name="Thornton R."/>
            <person name="Coyle M."/>
            <person name="Francisco L."/>
            <person name="Jackson L."/>
            <person name="Javaid M."/>
            <person name="Korchina V."/>
            <person name="Kovar C."/>
            <person name="Mata R."/>
            <person name="Mathew T."/>
            <person name="Ngo R."/>
            <person name="Nguyen L."/>
            <person name="Nguyen N."/>
            <person name="Okwuonu G."/>
            <person name="Ongeri F."/>
            <person name="Pham C."/>
            <person name="Simmons D."/>
            <person name="Wilczek-Boney K."/>
            <person name="Hale W."/>
            <person name="Jakkamsetti A."/>
            <person name="Pham P."/>
            <person name="Ruth R."/>
            <person name="San Lucas F."/>
            <person name="Warren J."/>
            <person name="Zhang J."/>
            <person name="Zhao Z."/>
            <person name="Zhou C."/>
            <person name="Zhu D."/>
            <person name="Lee S."/>
            <person name="Bess C."/>
            <person name="Blankenburg K."/>
            <person name="Forbes L."/>
            <person name="Fu Q."/>
            <person name="Gubbala S."/>
            <person name="Hirani K."/>
            <person name="Jayaseelan J.C."/>
            <person name="Lara F."/>
            <person name="Munidasa M."/>
            <person name="Palculict T."/>
            <person name="Patil S."/>
            <person name="Pu L.-L."/>
            <person name="Saada N."/>
            <person name="Tang L."/>
            <person name="Weissenberger G."/>
            <person name="Zhu Y."/>
            <person name="Hemphill L."/>
            <person name="Shang Y."/>
            <person name="Youmans B."/>
            <person name="Ayvaz T."/>
            <person name="Ross M."/>
            <person name="Santibanez J."/>
            <person name="Aqrawi P."/>
            <person name="Gross S."/>
            <person name="Joshi V."/>
            <person name="Fowler G."/>
            <person name="Nazareth L."/>
            <person name="Reid J."/>
            <person name="Worley K."/>
            <person name="Petrosino J."/>
            <person name="Highlander S."/>
            <person name="Gibbs R."/>
        </authorList>
    </citation>
    <scope>NUCLEOTIDE SEQUENCE [LARGE SCALE GENOMIC DNA]</scope>
    <source>
        <strain evidence="1 2">2681</strain>
    </source>
</reference>
<dbReference type="AlphaFoldDB" id="F9DSB3"/>
<evidence type="ECO:0000313" key="1">
    <source>
        <dbReference type="EMBL" id="EGQ26250.1"/>
    </source>
</evidence>
<protein>
    <recommendedName>
        <fullName evidence="3">DUF3243 domain-containing protein</fullName>
    </recommendedName>
</protein>
<evidence type="ECO:0000313" key="2">
    <source>
        <dbReference type="Proteomes" id="UP000005316"/>
    </source>
</evidence>
<gene>
    <name evidence="1" type="ORF">HMPREF9372_1693</name>
</gene>